<keyword evidence="9" id="KW-1185">Reference proteome</keyword>
<reference evidence="8 9" key="1">
    <citation type="submission" date="2011-11" db="EMBL/GenBank/DDBJ databases">
        <title>The Noncontiguous Finished sequence of Saccharomonospora cyanea NA-134.</title>
        <authorList>
            <consortium name="US DOE Joint Genome Institute"/>
            <person name="Lucas S."/>
            <person name="Han J."/>
            <person name="Lapidus A."/>
            <person name="Cheng J.-F."/>
            <person name="Goodwin L."/>
            <person name="Pitluck S."/>
            <person name="Peters L."/>
            <person name="Ovchinnikova G."/>
            <person name="Lu M."/>
            <person name="Detter J.C."/>
            <person name="Han C."/>
            <person name="Tapia R."/>
            <person name="Land M."/>
            <person name="Hauser L."/>
            <person name="Kyrpides N."/>
            <person name="Ivanova N."/>
            <person name="Pagani I."/>
            <person name="Brambilla E.-M."/>
            <person name="Klenk H.-P."/>
            <person name="Woyke T."/>
        </authorList>
    </citation>
    <scope>NUCLEOTIDE SEQUENCE [LARGE SCALE GENOMIC DNA]</scope>
    <source>
        <strain evidence="8 9">NA-134</strain>
    </source>
</reference>
<dbReference type="InterPro" id="IPR039425">
    <property type="entry name" value="RNA_pol_sigma-70-like"/>
</dbReference>
<name>H5XM90_9PSEU</name>
<feature type="domain" description="RNA polymerase sigma-70 region 2" evidence="7">
    <location>
        <begin position="72"/>
        <end position="137"/>
    </location>
</feature>
<dbReference type="Pfam" id="PF04542">
    <property type="entry name" value="Sigma70_r2"/>
    <property type="match status" value="1"/>
</dbReference>
<proteinExistence type="inferred from homology"/>
<evidence type="ECO:0000256" key="4">
    <source>
        <dbReference type="ARBA" id="ARBA00023125"/>
    </source>
</evidence>
<keyword evidence="5" id="KW-0804">Transcription</keyword>
<organism evidence="8 9">
    <name type="scientific">Saccharomonospora cyanea NA-134</name>
    <dbReference type="NCBI Taxonomy" id="882082"/>
    <lineage>
        <taxon>Bacteria</taxon>
        <taxon>Bacillati</taxon>
        <taxon>Actinomycetota</taxon>
        <taxon>Actinomycetes</taxon>
        <taxon>Pseudonocardiales</taxon>
        <taxon>Pseudonocardiaceae</taxon>
        <taxon>Saccharomonospora</taxon>
    </lineage>
</organism>
<dbReference type="Proteomes" id="UP000002791">
    <property type="component" value="Chromosome"/>
</dbReference>
<protein>
    <submittedName>
        <fullName evidence="8">RNA polymerase sigma factor, sigma-70 family</fullName>
    </submittedName>
</protein>
<dbReference type="GO" id="GO:0003677">
    <property type="term" value="F:DNA binding"/>
    <property type="evidence" value="ECO:0007669"/>
    <property type="project" value="UniProtKB-KW"/>
</dbReference>
<dbReference type="AlphaFoldDB" id="H5XM90"/>
<dbReference type="SUPFAM" id="SSF88659">
    <property type="entry name" value="Sigma3 and sigma4 domains of RNA polymerase sigma factors"/>
    <property type="match status" value="1"/>
</dbReference>
<feature type="region of interest" description="Disordered" evidence="6">
    <location>
        <begin position="18"/>
        <end position="38"/>
    </location>
</feature>
<dbReference type="HOGENOM" id="CLU_047691_5_0_11"/>
<dbReference type="STRING" id="882082.SaccyDRAFT_4839"/>
<dbReference type="InterPro" id="IPR007627">
    <property type="entry name" value="RNA_pol_sigma70_r2"/>
</dbReference>
<evidence type="ECO:0000313" key="8">
    <source>
        <dbReference type="EMBL" id="EHR63641.1"/>
    </source>
</evidence>
<dbReference type="InterPro" id="IPR013325">
    <property type="entry name" value="RNA_pol_sigma_r2"/>
</dbReference>
<keyword evidence="2" id="KW-0805">Transcription regulation</keyword>
<evidence type="ECO:0000256" key="2">
    <source>
        <dbReference type="ARBA" id="ARBA00023015"/>
    </source>
</evidence>
<sequence length="235" mass="26157">MGLVSTKTLCRSDQPEILPSRISTPRSGKANALTDARTAEADPSWDGLDGHELYAACMHAAKAGDRTAMNRLVKELTPLVWQVARGNGLDRHTAEDVVQTVWLALFRNLERIEDPKALAKWLITTTRRESRDVAQRLSRPVPLTDELAETVPSSQPEPEAEAMRADRDRRIWAAFRTLPDRCQELIRLTVLAGRAEYGLVADVLRMPRGSIGPTRGRCLRRLRETLDAQEGAADA</sequence>
<dbReference type="GO" id="GO:0006352">
    <property type="term" value="P:DNA-templated transcription initiation"/>
    <property type="evidence" value="ECO:0007669"/>
    <property type="project" value="InterPro"/>
</dbReference>
<evidence type="ECO:0000256" key="3">
    <source>
        <dbReference type="ARBA" id="ARBA00023082"/>
    </source>
</evidence>
<evidence type="ECO:0000259" key="7">
    <source>
        <dbReference type="Pfam" id="PF04542"/>
    </source>
</evidence>
<dbReference type="Gene3D" id="1.10.10.10">
    <property type="entry name" value="Winged helix-like DNA-binding domain superfamily/Winged helix DNA-binding domain"/>
    <property type="match status" value="1"/>
</dbReference>
<dbReference type="GO" id="GO:0016987">
    <property type="term" value="F:sigma factor activity"/>
    <property type="evidence" value="ECO:0007669"/>
    <property type="project" value="UniProtKB-KW"/>
</dbReference>
<accession>H5XM90</accession>
<evidence type="ECO:0000256" key="6">
    <source>
        <dbReference type="SAM" id="MobiDB-lite"/>
    </source>
</evidence>
<evidence type="ECO:0000256" key="1">
    <source>
        <dbReference type="ARBA" id="ARBA00010641"/>
    </source>
</evidence>
<dbReference type="PANTHER" id="PTHR43133:SF8">
    <property type="entry name" value="RNA POLYMERASE SIGMA FACTOR HI_1459-RELATED"/>
    <property type="match status" value="1"/>
</dbReference>
<dbReference type="eggNOG" id="COG1595">
    <property type="taxonomic scope" value="Bacteria"/>
</dbReference>
<dbReference type="EMBL" id="CM001440">
    <property type="protein sequence ID" value="EHR63641.1"/>
    <property type="molecule type" value="Genomic_DNA"/>
</dbReference>
<evidence type="ECO:0000313" key="9">
    <source>
        <dbReference type="Proteomes" id="UP000002791"/>
    </source>
</evidence>
<dbReference type="PANTHER" id="PTHR43133">
    <property type="entry name" value="RNA POLYMERASE ECF-TYPE SIGMA FACTO"/>
    <property type="match status" value="1"/>
</dbReference>
<dbReference type="InterPro" id="IPR013324">
    <property type="entry name" value="RNA_pol_sigma_r3/r4-like"/>
</dbReference>
<comment type="similarity">
    <text evidence="1">Belongs to the sigma-70 factor family. ECF subfamily.</text>
</comment>
<dbReference type="NCBIfam" id="TIGR02937">
    <property type="entry name" value="sigma70-ECF"/>
    <property type="match status" value="1"/>
</dbReference>
<gene>
    <name evidence="8" type="ORF">SaccyDRAFT_4839</name>
</gene>
<dbReference type="SUPFAM" id="SSF88946">
    <property type="entry name" value="Sigma2 domain of RNA polymerase sigma factors"/>
    <property type="match status" value="1"/>
</dbReference>
<keyword evidence="3" id="KW-0731">Sigma factor</keyword>
<dbReference type="InterPro" id="IPR014284">
    <property type="entry name" value="RNA_pol_sigma-70_dom"/>
</dbReference>
<dbReference type="Gene3D" id="1.10.1740.10">
    <property type="match status" value="1"/>
</dbReference>
<dbReference type="InterPro" id="IPR036388">
    <property type="entry name" value="WH-like_DNA-bd_sf"/>
</dbReference>
<keyword evidence="4" id="KW-0238">DNA-binding</keyword>
<evidence type="ECO:0000256" key="5">
    <source>
        <dbReference type="ARBA" id="ARBA00023163"/>
    </source>
</evidence>